<proteinExistence type="predicted"/>
<evidence type="ECO:0000313" key="1">
    <source>
        <dbReference type="EMBL" id="KAF4408634.1"/>
    </source>
</evidence>
<accession>A0ABQ7FLZ0</accession>
<protein>
    <submittedName>
        <fullName evidence="1">Uncharacterized protein</fullName>
    </submittedName>
</protein>
<organism evidence="1 2">
    <name type="scientific">Streptomyces lycii</name>
    <dbReference type="NCBI Taxonomy" id="2654337"/>
    <lineage>
        <taxon>Bacteria</taxon>
        <taxon>Bacillati</taxon>
        <taxon>Actinomycetota</taxon>
        <taxon>Actinomycetes</taxon>
        <taxon>Kitasatosporales</taxon>
        <taxon>Streptomycetaceae</taxon>
        <taxon>Streptomyces</taxon>
    </lineage>
</organism>
<dbReference type="Proteomes" id="UP000621266">
    <property type="component" value="Unassembled WGS sequence"/>
</dbReference>
<comment type="caution">
    <text evidence="1">The sequence shown here is derived from an EMBL/GenBank/DDBJ whole genome shotgun (WGS) entry which is preliminary data.</text>
</comment>
<gene>
    <name evidence="1" type="ORF">GCU69_13120</name>
</gene>
<sequence length="234" mass="26297">MPLPMGIFETDPEHTERKPKFEKPDSAFIFRAGYQENNLPQKLSKWRVTTHDRDIAAAVAQSMGGSVTEWETSGDDFLQVFTDTVEVPILLDGPDAIDVPLIQWGPNKQPIHICDGVTMLGPDKEDIGKPCGCPRELKQRKQLARKGRGPKPEIKVWFRLAEDEDLGRGYVKSNAWDFLLNLRTVVAELERIGGPAVGTLKLNHVNYETDTHTVEYYHGEIHSLKSYNDAVSGE</sequence>
<dbReference type="InterPro" id="IPR043991">
    <property type="entry name" value="Gp3-like"/>
</dbReference>
<dbReference type="Pfam" id="PF18897">
    <property type="entry name" value="Gp3-like"/>
    <property type="match status" value="1"/>
</dbReference>
<evidence type="ECO:0000313" key="2">
    <source>
        <dbReference type="Proteomes" id="UP000621266"/>
    </source>
</evidence>
<dbReference type="EMBL" id="WHPN01000268">
    <property type="protein sequence ID" value="KAF4408634.1"/>
    <property type="molecule type" value="Genomic_DNA"/>
</dbReference>
<reference evidence="1 2" key="1">
    <citation type="submission" date="2019-10" db="EMBL/GenBank/DDBJ databases">
        <title>Streptomyces tenebrisbrunneis sp.nov., an endogenous actinomycete isolated from of Lycium ruthenicum.</title>
        <authorList>
            <person name="Ma L."/>
        </authorList>
    </citation>
    <scope>NUCLEOTIDE SEQUENCE [LARGE SCALE GENOMIC DNA]</scope>
    <source>
        <strain evidence="1 2">TRM 66187</strain>
    </source>
</reference>
<name>A0ABQ7FLZ0_9ACTN</name>
<keyword evidence="2" id="KW-1185">Reference proteome</keyword>